<organism evidence="13 14">
    <name type="scientific">Zootermopsis nevadensis</name>
    <name type="common">Dampwood termite</name>
    <dbReference type="NCBI Taxonomy" id="136037"/>
    <lineage>
        <taxon>Eukaryota</taxon>
        <taxon>Metazoa</taxon>
        <taxon>Ecdysozoa</taxon>
        <taxon>Arthropoda</taxon>
        <taxon>Hexapoda</taxon>
        <taxon>Insecta</taxon>
        <taxon>Pterygota</taxon>
        <taxon>Neoptera</taxon>
        <taxon>Polyneoptera</taxon>
        <taxon>Dictyoptera</taxon>
        <taxon>Blattodea</taxon>
        <taxon>Blattoidea</taxon>
        <taxon>Termitoidae</taxon>
        <taxon>Termopsidae</taxon>
        <taxon>Zootermopsis</taxon>
    </lineage>
</organism>
<evidence type="ECO:0000313" key="13">
    <source>
        <dbReference type="EMBL" id="KDR22611.1"/>
    </source>
</evidence>
<dbReference type="InParanoid" id="A0A067RFH8"/>
<comment type="similarity">
    <text evidence="3">Belongs to the peptidase M50A family.</text>
</comment>
<dbReference type="Pfam" id="PF02163">
    <property type="entry name" value="Peptidase_M50"/>
    <property type="match status" value="1"/>
</dbReference>
<dbReference type="GO" id="GO:0031293">
    <property type="term" value="P:membrane protein intracellular domain proteolysis"/>
    <property type="evidence" value="ECO:0007669"/>
    <property type="project" value="TreeGrafter"/>
</dbReference>
<dbReference type="AlphaFoldDB" id="A0A067RFH8"/>
<feature type="domain" description="Peptidase M50" evidence="12">
    <location>
        <begin position="135"/>
        <end position="471"/>
    </location>
</feature>
<evidence type="ECO:0000256" key="6">
    <source>
        <dbReference type="ARBA" id="ARBA00022692"/>
    </source>
</evidence>
<dbReference type="InterPro" id="IPR001193">
    <property type="entry name" value="MBTPS2"/>
</dbReference>
<evidence type="ECO:0000256" key="1">
    <source>
        <dbReference type="ARBA" id="ARBA00001350"/>
    </source>
</evidence>
<protein>
    <recommendedName>
        <fullName evidence="5">Membrane-bound transcription factor site-2 protease</fullName>
        <ecNumber evidence="4">3.4.24.85</ecNumber>
    </recommendedName>
    <alternativeName>
        <fullName evidence="9">Endopeptidase S2P</fullName>
    </alternativeName>
</protein>
<evidence type="ECO:0000256" key="10">
    <source>
        <dbReference type="ARBA" id="ARBA00045828"/>
    </source>
</evidence>
<reference evidence="13 14" key="1">
    <citation type="journal article" date="2014" name="Nat. Commun.">
        <title>Molecular traces of alternative social organization in a termite genome.</title>
        <authorList>
            <person name="Terrapon N."/>
            <person name="Li C."/>
            <person name="Robertson H.M."/>
            <person name="Ji L."/>
            <person name="Meng X."/>
            <person name="Booth W."/>
            <person name="Chen Z."/>
            <person name="Childers C.P."/>
            <person name="Glastad K.M."/>
            <person name="Gokhale K."/>
            <person name="Gowin J."/>
            <person name="Gronenberg W."/>
            <person name="Hermansen R.A."/>
            <person name="Hu H."/>
            <person name="Hunt B.G."/>
            <person name="Huylmans A.K."/>
            <person name="Khalil S.M."/>
            <person name="Mitchell R.D."/>
            <person name="Munoz-Torres M.C."/>
            <person name="Mustard J.A."/>
            <person name="Pan H."/>
            <person name="Reese J.T."/>
            <person name="Scharf M.E."/>
            <person name="Sun F."/>
            <person name="Vogel H."/>
            <person name="Xiao J."/>
            <person name="Yang W."/>
            <person name="Yang Z."/>
            <person name="Yang Z."/>
            <person name="Zhou J."/>
            <person name="Zhu J."/>
            <person name="Brent C.S."/>
            <person name="Elsik C.G."/>
            <person name="Goodisman M.A."/>
            <person name="Liberles D.A."/>
            <person name="Roe R.M."/>
            <person name="Vargo E.L."/>
            <person name="Vilcinskas A."/>
            <person name="Wang J."/>
            <person name="Bornberg-Bauer E."/>
            <person name="Korb J."/>
            <person name="Zhang G."/>
            <person name="Liebig J."/>
        </authorList>
    </citation>
    <scope>NUCLEOTIDE SEQUENCE [LARGE SCALE GENOMIC DNA]</scope>
    <source>
        <tissue evidence="13">Whole organism</tissue>
    </source>
</reference>
<dbReference type="GO" id="GO:0004222">
    <property type="term" value="F:metalloendopeptidase activity"/>
    <property type="evidence" value="ECO:0007669"/>
    <property type="project" value="InterPro"/>
</dbReference>
<feature type="transmembrane region" description="Helical" evidence="11">
    <location>
        <begin position="75"/>
        <end position="96"/>
    </location>
</feature>
<feature type="transmembrane region" description="Helical" evidence="11">
    <location>
        <begin position="159"/>
        <end position="179"/>
    </location>
</feature>
<dbReference type="FunCoup" id="A0A067RFH8">
    <property type="interactions" value="1450"/>
</dbReference>
<dbReference type="PANTHER" id="PTHR13325:SF3">
    <property type="entry name" value="MEMBRANE-BOUND TRANSCRIPTION FACTOR SITE-2 PROTEASE"/>
    <property type="match status" value="1"/>
</dbReference>
<sequence length="495" mass="54607">MSVMDSFIFFIVVALIHCALFFFDTLFKSCSHYPYLYFLENTGLQVEAFRLRWFTTAFNRSLQKCGSWRPKLLDLWFTLGTRCSLALLPVAVYIVVKTALNAWQKSTGTGDENPSLVLEPMVPGVNLPISDIGYYVATLVICSVVHELGHAIAAVREDVHVDGIGLIVVFIIPVMYVHLNTQQYDSLPPKRQLRVTCAGVWHNVVLTAAAVLLLILLPVFLYPFYDTGTGVIVQNIQQDSPVMGPSGLQTGDKVLALNQCQVKDSDAWYHCIVSAVKHASPGYCVSSELVKEHDESVAAKELPGGAIECCGANSPDHLCFEYLDTEEKMPELPQHTCLPGRIVMETTDEMCVAANDCSVGLHCLKPSLDNHTRLVRIKRANGKLVIFLGHPSEVYHTVQVSDFVPLYPFIPSAVPDVIAQMCRYLAVFSAGLAIINIIPCFYFDGHYIIQAVSNILLAGKFKHKSVRTAIALCITICGTVFVFGNLLSIILSAVF</sequence>
<feature type="transmembrane region" description="Helical" evidence="11">
    <location>
        <begin position="132"/>
        <end position="153"/>
    </location>
</feature>
<dbReference type="GO" id="GO:0005737">
    <property type="term" value="C:cytoplasm"/>
    <property type="evidence" value="ECO:0007669"/>
    <property type="project" value="TreeGrafter"/>
</dbReference>
<comment type="subcellular location">
    <subcellularLocation>
        <location evidence="2">Endomembrane system</location>
        <topology evidence="2">Multi-pass membrane protein</topology>
    </subcellularLocation>
</comment>
<dbReference type="GO" id="GO:0012505">
    <property type="term" value="C:endomembrane system"/>
    <property type="evidence" value="ECO:0007669"/>
    <property type="project" value="UniProtKB-SubCell"/>
</dbReference>
<feature type="transmembrane region" description="Helical" evidence="11">
    <location>
        <begin position="469"/>
        <end position="494"/>
    </location>
</feature>
<evidence type="ECO:0000256" key="5">
    <source>
        <dbReference type="ARBA" id="ARBA00014400"/>
    </source>
</evidence>
<dbReference type="STRING" id="136037.A0A067RFH8"/>
<dbReference type="InterPro" id="IPR036034">
    <property type="entry name" value="PDZ_sf"/>
</dbReference>
<dbReference type="PANTHER" id="PTHR13325">
    <property type="entry name" value="PROTEASE M50 MEMBRANE-BOUND TRANSCRIPTION FACTOR SITE 2 PROTEASE"/>
    <property type="match status" value="1"/>
</dbReference>
<keyword evidence="7 11" id="KW-1133">Transmembrane helix</keyword>
<dbReference type="EC" id="3.4.24.85" evidence="4"/>
<keyword evidence="13" id="KW-0378">Hydrolase</keyword>
<dbReference type="PRINTS" id="PR01000">
    <property type="entry name" value="SREBPS2PTASE"/>
</dbReference>
<dbReference type="Proteomes" id="UP000027135">
    <property type="component" value="Unassembled WGS sequence"/>
</dbReference>
<name>A0A067RFH8_ZOONE</name>
<evidence type="ECO:0000256" key="9">
    <source>
        <dbReference type="ARBA" id="ARBA00032658"/>
    </source>
</evidence>
<evidence type="ECO:0000256" key="3">
    <source>
        <dbReference type="ARBA" id="ARBA00009989"/>
    </source>
</evidence>
<dbReference type="OrthoDB" id="69989at2759"/>
<evidence type="ECO:0000256" key="11">
    <source>
        <dbReference type="SAM" id="Phobius"/>
    </source>
</evidence>
<feature type="transmembrane region" description="Helical" evidence="11">
    <location>
        <begin position="424"/>
        <end position="449"/>
    </location>
</feature>
<accession>A0A067RFH8</accession>
<keyword evidence="13" id="KW-0645">Protease</keyword>
<dbReference type="SUPFAM" id="SSF50156">
    <property type="entry name" value="PDZ domain-like"/>
    <property type="match status" value="1"/>
</dbReference>
<evidence type="ECO:0000256" key="7">
    <source>
        <dbReference type="ARBA" id="ARBA00022989"/>
    </source>
</evidence>
<comment type="catalytic activity">
    <reaction evidence="1">
        <text>Cleaves several transcription factors that are type-2 transmembrane proteins within membrane-spanning domains. Known substrates include sterol regulatory element-binding protein (SREBP) -1, SREBP-2 and forms of the transcriptional activator ATF6. SREBP-2 is cleaved at the site 477-DRSRILL-|-CVLTFLCLSFNPLTSLLQWGGA-505. The residues Asn-Pro, 11 residues distal to the site of cleavage in the membrane-spanning domain, are important for cleavage by S2P endopeptidase. Replacement of either of these residues does not prevent cleavage, but there is no cleavage if both of these residues are replaced.</text>
        <dbReference type="EC" id="3.4.24.85"/>
    </reaction>
</comment>
<dbReference type="eggNOG" id="KOG2921">
    <property type="taxonomic scope" value="Eukaryota"/>
</dbReference>
<keyword evidence="8 11" id="KW-0472">Membrane</keyword>
<dbReference type="GO" id="GO:0016020">
    <property type="term" value="C:membrane"/>
    <property type="evidence" value="ECO:0007669"/>
    <property type="project" value="InterPro"/>
</dbReference>
<evidence type="ECO:0000313" key="14">
    <source>
        <dbReference type="Proteomes" id="UP000027135"/>
    </source>
</evidence>
<comment type="function">
    <text evidence="10">Zinc metalloprotease that mediates intramembrane proteolysis of proteins such as ATF6, ATF6B, SREBF1/SREBP1 and SREBF2/SREBP2. Catalyzes the second step in the proteolytic activation of the sterol regulatory element-binding proteins (SREBPs) SREBF1/SREBP1 and SREBF2/SREBP2: cleaves SREBPs within the first transmembrane segment, thereby releasing the N-terminal segment with a portion of the transmembrane segment attached. Mature N-terminal SREBP fragments shuttle to the nucleus and activate gene transcription. Also mediates the second step in the proteolytic activation of the cyclic AMP-dependent transcription factor ATF-6 (ATF6 and ATF6B). Involved in intramembrane proteolysis during bone formation. In astrocytes and osteoblasts, upon DNA damage and ER stress, mediates the second step of the regulated intramembrane proteolytic activation of the transcription factor CREB3L1, leading to the inhibition of cell-cycle progression.</text>
</comment>
<evidence type="ECO:0000256" key="8">
    <source>
        <dbReference type="ARBA" id="ARBA00023136"/>
    </source>
</evidence>
<dbReference type="EMBL" id="KK852498">
    <property type="protein sequence ID" value="KDR22611.1"/>
    <property type="molecule type" value="Genomic_DNA"/>
</dbReference>
<feature type="transmembrane region" description="Helical" evidence="11">
    <location>
        <begin position="200"/>
        <end position="225"/>
    </location>
</feature>
<keyword evidence="6 11" id="KW-0812">Transmembrane</keyword>
<evidence type="ECO:0000256" key="2">
    <source>
        <dbReference type="ARBA" id="ARBA00004127"/>
    </source>
</evidence>
<feature type="transmembrane region" description="Helical" evidence="11">
    <location>
        <begin position="7"/>
        <end position="27"/>
    </location>
</feature>
<evidence type="ECO:0000256" key="4">
    <source>
        <dbReference type="ARBA" id="ARBA00012347"/>
    </source>
</evidence>
<dbReference type="InterPro" id="IPR008915">
    <property type="entry name" value="Peptidase_M50"/>
</dbReference>
<dbReference type="GO" id="GO:1905897">
    <property type="term" value="P:regulation of response to endoplasmic reticulum stress"/>
    <property type="evidence" value="ECO:0007669"/>
    <property type="project" value="TreeGrafter"/>
</dbReference>
<evidence type="ECO:0000259" key="12">
    <source>
        <dbReference type="Pfam" id="PF02163"/>
    </source>
</evidence>
<dbReference type="OMA" id="FYSWGRW"/>
<keyword evidence="14" id="KW-1185">Reference proteome</keyword>
<proteinExistence type="inferred from homology"/>
<gene>
    <name evidence="13" type="ORF">L798_12741</name>
</gene>